<comment type="similarity">
    <text evidence="2">Belongs to the TMEM86 family.</text>
</comment>
<dbReference type="GO" id="GO:0016020">
    <property type="term" value="C:membrane"/>
    <property type="evidence" value="ECO:0007669"/>
    <property type="project" value="UniProtKB-SubCell"/>
</dbReference>
<keyword evidence="5 6" id="KW-0472">Membrane</keyword>
<feature type="transmembrane region" description="Helical" evidence="6">
    <location>
        <begin position="110"/>
        <end position="133"/>
    </location>
</feature>
<dbReference type="OrthoDB" id="1361010at2"/>
<evidence type="ECO:0000256" key="6">
    <source>
        <dbReference type="SAM" id="Phobius"/>
    </source>
</evidence>
<feature type="transmembrane region" description="Helical" evidence="6">
    <location>
        <begin position="83"/>
        <end position="103"/>
    </location>
</feature>
<evidence type="ECO:0000256" key="4">
    <source>
        <dbReference type="ARBA" id="ARBA00022989"/>
    </source>
</evidence>
<reference evidence="7 8" key="1">
    <citation type="submission" date="2016-10" db="EMBL/GenBank/DDBJ databases">
        <authorList>
            <person name="de Groot N.N."/>
        </authorList>
    </citation>
    <scope>NUCLEOTIDE SEQUENCE [LARGE SCALE GENOMIC DNA]</scope>
    <source>
        <strain evidence="7 8">CGMCC 1.7031</strain>
    </source>
</reference>
<evidence type="ECO:0000256" key="3">
    <source>
        <dbReference type="ARBA" id="ARBA00022692"/>
    </source>
</evidence>
<organism evidence="7 8">
    <name type="scientific">Flavobacterium caeni</name>
    <dbReference type="NCBI Taxonomy" id="490189"/>
    <lineage>
        <taxon>Bacteria</taxon>
        <taxon>Pseudomonadati</taxon>
        <taxon>Bacteroidota</taxon>
        <taxon>Flavobacteriia</taxon>
        <taxon>Flavobacteriales</taxon>
        <taxon>Flavobacteriaceae</taxon>
        <taxon>Flavobacterium</taxon>
    </lineage>
</organism>
<evidence type="ECO:0000256" key="2">
    <source>
        <dbReference type="ARBA" id="ARBA00007375"/>
    </source>
</evidence>
<dbReference type="EMBL" id="FMVF01000002">
    <property type="protein sequence ID" value="SCX88556.1"/>
    <property type="molecule type" value="Genomic_DNA"/>
</dbReference>
<feature type="transmembrane region" description="Helical" evidence="6">
    <location>
        <begin position="139"/>
        <end position="163"/>
    </location>
</feature>
<gene>
    <name evidence="7" type="ORF">SAMN02927903_00348</name>
</gene>
<feature type="transmembrane region" description="Helical" evidence="6">
    <location>
        <begin position="198"/>
        <end position="217"/>
    </location>
</feature>
<accession>A0A1G5BEM1</accession>
<dbReference type="RefSeq" id="WP_091140568.1">
    <property type="nucleotide sequence ID" value="NZ_FMVF01000002.1"/>
</dbReference>
<feature type="transmembrane region" description="Helical" evidence="6">
    <location>
        <begin position="170"/>
        <end position="192"/>
    </location>
</feature>
<protein>
    <submittedName>
        <fullName evidence="7">YhhN-like protein</fullName>
    </submittedName>
</protein>
<evidence type="ECO:0000256" key="5">
    <source>
        <dbReference type="ARBA" id="ARBA00023136"/>
    </source>
</evidence>
<feature type="transmembrane region" description="Helical" evidence="6">
    <location>
        <begin position="37"/>
        <end position="53"/>
    </location>
</feature>
<keyword evidence="3 6" id="KW-0812">Transmembrane</keyword>
<proteinExistence type="inferred from homology"/>
<sequence length="229" mass="26380">MDTLAHPKIARILPQCFFALMAVLVVCELFVWKMALLVLKPMLIPTLMLWYWLTSTKRNAIYLLALLFALASNVFLLSDETKFLVYGIVSFMVYRILTIVLVVRLVQSILWLPFIVATLPFLFIFSCLINLTLTPEMPSFYPTIINGLLIAALAGIALSNYVLNDNKANSWLAISTLLFIVLVFLFMIQHYYLANMAFKPMSAILFAFAHYTFYRFVIESEKRKRSDDY</sequence>
<feature type="transmembrane region" description="Helical" evidence="6">
    <location>
        <begin position="12"/>
        <end position="31"/>
    </location>
</feature>
<evidence type="ECO:0000313" key="7">
    <source>
        <dbReference type="EMBL" id="SCX88556.1"/>
    </source>
</evidence>
<dbReference type="InterPro" id="IPR012506">
    <property type="entry name" value="TMEM86B-like"/>
</dbReference>
<keyword evidence="4 6" id="KW-1133">Transmembrane helix</keyword>
<evidence type="ECO:0000256" key="1">
    <source>
        <dbReference type="ARBA" id="ARBA00004141"/>
    </source>
</evidence>
<keyword evidence="8" id="KW-1185">Reference proteome</keyword>
<feature type="transmembrane region" description="Helical" evidence="6">
    <location>
        <begin position="60"/>
        <end position="77"/>
    </location>
</feature>
<dbReference type="Pfam" id="PF07947">
    <property type="entry name" value="YhhN"/>
    <property type="match status" value="1"/>
</dbReference>
<comment type="subcellular location">
    <subcellularLocation>
        <location evidence="1">Membrane</location>
        <topology evidence="1">Multi-pass membrane protein</topology>
    </subcellularLocation>
</comment>
<dbReference type="STRING" id="490189.SAMN02927903_00348"/>
<name>A0A1G5BEM1_9FLAO</name>
<dbReference type="AlphaFoldDB" id="A0A1G5BEM1"/>
<dbReference type="Proteomes" id="UP000199354">
    <property type="component" value="Unassembled WGS sequence"/>
</dbReference>
<evidence type="ECO:0000313" key="8">
    <source>
        <dbReference type="Proteomes" id="UP000199354"/>
    </source>
</evidence>